<keyword evidence="4" id="KW-0496">Mitochondrion</keyword>
<dbReference type="STRING" id="1348612.A0A397GQI4"/>
<reference evidence="9 10" key="1">
    <citation type="submission" date="2018-08" db="EMBL/GenBank/DDBJ databases">
        <title>Genome and evolution of the arbuscular mycorrhizal fungus Diversispora epigaea (formerly Glomus versiforme) and its bacterial endosymbionts.</title>
        <authorList>
            <person name="Sun X."/>
            <person name="Fei Z."/>
            <person name="Harrison M."/>
        </authorList>
    </citation>
    <scope>NUCLEOTIDE SEQUENCE [LARGE SCALE GENOMIC DNA]</scope>
    <source>
        <strain evidence="9 10">IT104</strain>
    </source>
</reference>
<evidence type="ECO:0000256" key="1">
    <source>
        <dbReference type="ARBA" id="ARBA00004173"/>
    </source>
</evidence>
<evidence type="ECO:0000256" key="7">
    <source>
        <dbReference type="ARBA" id="ARBA00035179"/>
    </source>
</evidence>
<evidence type="ECO:0000313" key="9">
    <source>
        <dbReference type="EMBL" id="RHZ53331.1"/>
    </source>
</evidence>
<dbReference type="AlphaFoldDB" id="A0A397GQI4"/>
<evidence type="ECO:0000256" key="4">
    <source>
        <dbReference type="ARBA" id="ARBA00023128"/>
    </source>
</evidence>
<dbReference type="EMBL" id="PQFF01000390">
    <property type="protein sequence ID" value="RHZ53331.1"/>
    <property type="molecule type" value="Genomic_DNA"/>
</dbReference>
<gene>
    <name evidence="9" type="ORF">Glove_443g56</name>
</gene>
<protein>
    <recommendedName>
        <fullName evidence="7">Large ribosomal subunit protein mL54</fullName>
    </recommendedName>
</protein>
<comment type="subcellular location">
    <subcellularLocation>
        <location evidence="1">Mitochondrion</location>
    </subcellularLocation>
</comment>
<feature type="region of interest" description="Disordered" evidence="8">
    <location>
        <begin position="113"/>
        <end position="139"/>
    </location>
</feature>
<dbReference type="PANTHER" id="PTHR28595">
    <property type="entry name" value="39S RIBOSOMAL PROTEIN L54, MITOCHONDRIAL"/>
    <property type="match status" value="1"/>
</dbReference>
<proteinExistence type="inferred from homology"/>
<comment type="similarity">
    <text evidence="6">Belongs to the mitochondrion-specific ribosomal protein mL54 family.</text>
</comment>
<accession>A0A397GQI4</accession>
<comment type="caution">
    <text evidence="9">The sequence shown here is derived from an EMBL/GenBank/DDBJ whole genome shotgun (WGS) entry which is preliminary data.</text>
</comment>
<keyword evidence="3" id="KW-0689">Ribosomal protein</keyword>
<evidence type="ECO:0000256" key="6">
    <source>
        <dbReference type="ARBA" id="ARBA00033752"/>
    </source>
</evidence>
<dbReference type="PANTHER" id="PTHR28595:SF1">
    <property type="entry name" value="LARGE RIBOSOMAL SUBUNIT PROTEIN ML54"/>
    <property type="match status" value="1"/>
</dbReference>
<evidence type="ECO:0000256" key="5">
    <source>
        <dbReference type="ARBA" id="ARBA00023274"/>
    </source>
</evidence>
<dbReference type="InterPro" id="IPR013870">
    <property type="entry name" value="Ribosomal_mL54"/>
</dbReference>
<dbReference type="Proteomes" id="UP000266861">
    <property type="component" value="Unassembled WGS sequence"/>
</dbReference>
<dbReference type="GO" id="GO:0005762">
    <property type="term" value="C:mitochondrial large ribosomal subunit"/>
    <property type="evidence" value="ECO:0007669"/>
    <property type="project" value="TreeGrafter"/>
</dbReference>
<sequence length="139" mass="16159">MPFKSLKSTLFEISKFKSFKSFKLYLLLNNNIPRKFASNIASKDDSLLKTKKSIKTQPLTTQKVISFVPAGTILKGINIFKNGSDPIAKLDDEYPDWLWDLLNEEKQNALKEHPYSRPALRQQRKQLIKNNNFDKSRKK</sequence>
<dbReference type="GO" id="GO:0003735">
    <property type="term" value="F:structural constituent of ribosome"/>
    <property type="evidence" value="ECO:0007669"/>
    <property type="project" value="TreeGrafter"/>
</dbReference>
<dbReference type="Pfam" id="PF08561">
    <property type="entry name" value="Ribosomal_L37"/>
    <property type="match status" value="1"/>
</dbReference>
<evidence type="ECO:0000313" key="10">
    <source>
        <dbReference type="Proteomes" id="UP000266861"/>
    </source>
</evidence>
<evidence type="ECO:0000256" key="2">
    <source>
        <dbReference type="ARBA" id="ARBA00022946"/>
    </source>
</evidence>
<organism evidence="9 10">
    <name type="scientific">Diversispora epigaea</name>
    <dbReference type="NCBI Taxonomy" id="1348612"/>
    <lineage>
        <taxon>Eukaryota</taxon>
        <taxon>Fungi</taxon>
        <taxon>Fungi incertae sedis</taxon>
        <taxon>Mucoromycota</taxon>
        <taxon>Glomeromycotina</taxon>
        <taxon>Glomeromycetes</taxon>
        <taxon>Diversisporales</taxon>
        <taxon>Diversisporaceae</taxon>
        <taxon>Diversispora</taxon>
    </lineage>
</organism>
<keyword evidence="10" id="KW-1185">Reference proteome</keyword>
<keyword evidence="5" id="KW-0687">Ribonucleoprotein</keyword>
<evidence type="ECO:0000256" key="3">
    <source>
        <dbReference type="ARBA" id="ARBA00022980"/>
    </source>
</evidence>
<evidence type="ECO:0000256" key="8">
    <source>
        <dbReference type="SAM" id="MobiDB-lite"/>
    </source>
</evidence>
<keyword evidence="2" id="KW-0809">Transit peptide</keyword>
<name>A0A397GQI4_9GLOM</name>
<dbReference type="OrthoDB" id="10252718at2759"/>